<dbReference type="RefSeq" id="WP_146935039.1">
    <property type="nucleotide sequence ID" value="NZ_CBCSHZ010000046.1"/>
</dbReference>
<name>A0A5C6ZSF5_9FLAO</name>
<dbReference type="Gene3D" id="3.40.1350.140">
    <property type="entry name" value="MepB-like"/>
    <property type="match status" value="1"/>
</dbReference>
<dbReference type="Pfam" id="PF08877">
    <property type="entry name" value="MepB-like"/>
    <property type="match status" value="1"/>
</dbReference>
<reference evidence="1 2" key="1">
    <citation type="submission" date="2019-08" db="EMBL/GenBank/DDBJ databases">
        <title>Genome sequence of Gillisia hiemivivida IC154 (type strain).</title>
        <authorList>
            <person name="Bowman J.P."/>
        </authorList>
    </citation>
    <scope>NUCLEOTIDE SEQUENCE [LARGE SCALE GENOMIC DNA]</scope>
    <source>
        <strain evidence="1 2">IC154</strain>
    </source>
</reference>
<dbReference type="OrthoDB" id="4954833at2"/>
<keyword evidence="2" id="KW-1185">Reference proteome</keyword>
<protein>
    <submittedName>
        <fullName evidence="1">MepB family protein</fullName>
    </submittedName>
</protein>
<evidence type="ECO:0000313" key="2">
    <source>
        <dbReference type="Proteomes" id="UP000321367"/>
    </source>
</evidence>
<dbReference type="InterPro" id="IPR038231">
    <property type="entry name" value="MepB-like_sf"/>
</dbReference>
<sequence length="160" mass="18858">MVSKILEFYKKCSLIITDFRLEKESKKYDACNFKLNDLSIICRKSKITAKKAGQFVTFWKRNDSGIIEPFQENDDFDFFVVNVKSTHLFGQFVFPKSELINQKIISTEKQEGKRAFRVYPSWDLPESKQAELTQKWQLNYFYEVSDSTSLTKVADLYETK</sequence>
<organism evidence="1 2">
    <name type="scientific">Gillisia hiemivivida</name>
    <dbReference type="NCBI Taxonomy" id="291190"/>
    <lineage>
        <taxon>Bacteria</taxon>
        <taxon>Pseudomonadati</taxon>
        <taxon>Bacteroidota</taxon>
        <taxon>Flavobacteriia</taxon>
        <taxon>Flavobacteriales</taxon>
        <taxon>Flavobacteriaceae</taxon>
        <taxon>Gillisia</taxon>
    </lineage>
</organism>
<evidence type="ECO:0000313" key="1">
    <source>
        <dbReference type="EMBL" id="TXD91603.1"/>
    </source>
</evidence>
<dbReference type="InterPro" id="IPR011235">
    <property type="entry name" value="MepB-like"/>
</dbReference>
<dbReference type="EMBL" id="VORY01000043">
    <property type="protein sequence ID" value="TXD91603.1"/>
    <property type="molecule type" value="Genomic_DNA"/>
</dbReference>
<comment type="caution">
    <text evidence="1">The sequence shown here is derived from an EMBL/GenBank/DDBJ whole genome shotgun (WGS) entry which is preliminary data.</text>
</comment>
<proteinExistence type="predicted"/>
<gene>
    <name evidence="1" type="ORF">ES724_16345</name>
</gene>
<dbReference type="PIRSF" id="PIRSF032285">
    <property type="entry name" value="UCP032285"/>
    <property type="match status" value="1"/>
</dbReference>
<dbReference type="Proteomes" id="UP000321367">
    <property type="component" value="Unassembled WGS sequence"/>
</dbReference>
<accession>A0A5C6ZSF5</accession>
<dbReference type="AlphaFoldDB" id="A0A5C6ZSF5"/>